<reference evidence="18 19" key="1">
    <citation type="journal article" date="2020" name="Nature">
        <title>Six reference-quality genomes reveal evolution of bat adaptations.</title>
        <authorList>
            <person name="Jebb D."/>
            <person name="Huang Z."/>
            <person name="Pippel M."/>
            <person name="Hughes G.M."/>
            <person name="Lavrichenko K."/>
            <person name="Devanna P."/>
            <person name="Winkler S."/>
            <person name="Jermiin L.S."/>
            <person name="Skirmuntt E.C."/>
            <person name="Katzourakis A."/>
            <person name="Burkitt-Gray L."/>
            <person name="Ray D.A."/>
            <person name="Sullivan K.A.M."/>
            <person name="Roscito J.G."/>
            <person name="Kirilenko B.M."/>
            <person name="Davalos L.M."/>
            <person name="Corthals A.P."/>
            <person name="Power M.L."/>
            <person name="Jones G."/>
            <person name="Ransome R.D."/>
            <person name="Dechmann D.K.N."/>
            <person name="Locatelli A.G."/>
            <person name="Puechmaille S.J."/>
            <person name="Fedrigo O."/>
            <person name="Jarvis E.D."/>
            <person name="Hiller M."/>
            <person name="Vernes S.C."/>
            <person name="Myers E.W."/>
            <person name="Teeling E.C."/>
        </authorList>
    </citation>
    <scope>NUCLEOTIDE SEQUENCE [LARGE SCALE GENOMIC DNA]</scope>
    <source>
        <strain evidence="18">MRouAeg1</strain>
        <tissue evidence="18">Muscle</tissue>
    </source>
</reference>
<dbReference type="GO" id="GO:0008270">
    <property type="term" value="F:zinc ion binding"/>
    <property type="evidence" value="ECO:0007669"/>
    <property type="project" value="UniProtKB-KW"/>
</dbReference>
<feature type="domain" description="C2H2-type" evidence="16">
    <location>
        <begin position="316"/>
        <end position="343"/>
    </location>
</feature>
<feature type="domain" description="C2H2-type" evidence="16">
    <location>
        <begin position="540"/>
        <end position="567"/>
    </location>
</feature>
<evidence type="ECO:0000256" key="4">
    <source>
        <dbReference type="ARBA" id="ARBA00022723"/>
    </source>
</evidence>
<gene>
    <name evidence="18" type="ORF">HJG63_021103</name>
</gene>
<keyword evidence="8" id="KW-0805">Transcription regulation</keyword>
<evidence type="ECO:0000256" key="6">
    <source>
        <dbReference type="ARBA" id="ARBA00022771"/>
    </source>
</evidence>
<dbReference type="PROSITE" id="PS50805">
    <property type="entry name" value="KRAB"/>
    <property type="match status" value="1"/>
</dbReference>
<evidence type="ECO:0000256" key="1">
    <source>
        <dbReference type="ARBA" id="ARBA00003767"/>
    </source>
</evidence>
<keyword evidence="9" id="KW-0238">DNA-binding</keyword>
<evidence type="ECO:0000256" key="14">
    <source>
        <dbReference type="PROSITE-ProRule" id="PRU00042"/>
    </source>
</evidence>
<evidence type="ECO:0000256" key="10">
    <source>
        <dbReference type="ARBA" id="ARBA00023163"/>
    </source>
</evidence>
<keyword evidence="11" id="KW-0539">Nucleus</keyword>
<comment type="function">
    <text evidence="1">May be involved in transcriptional regulation.</text>
</comment>
<dbReference type="SUPFAM" id="SSF109640">
    <property type="entry name" value="KRAB domain (Kruppel-associated box)"/>
    <property type="match status" value="1"/>
</dbReference>
<keyword evidence="4" id="KW-0479">Metal-binding</keyword>
<feature type="domain" description="C2H2-type" evidence="16">
    <location>
        <begin position="428"/>
        <end position="455"/>
    </location>
</feature>
<dbReference type="CDD" id="cd07765">
    <property type="entry name" value="KRAB_A-box"/>
    <property type="match status" value="1"/>
</dbReference>
<dbReference type="FunFam" id="3.30.160.60:FF:002090">
    <property type="entry name" value="Zinc finger protein 473"/>
    <property type="match status" value="2"/>
</dbReference>
<evidence type="ECO:0000313" key="19">
    <source>
        <dbReference type="Proteomes" id="UP000593571"/>
    </source>
</evidence>
<evidence type="ECO:0000256" key="3">
    <source>
        <dbReference type="ARBA" id="ARBA00006991"/>
    </source>
</evidence>
<dbReference type="GO" id="GO:0003700">
    <property type="term" value="F:DNA-binding transcription factor activity"/>
    <property type="evidence" value="ECO:0007669"/>
    <property type="project" value="TreeGrafter"/>
</dbReference>
<proteinExistence type="inferred from homology"/>
<evidence type="ECO:0000256" key="15">
    <source>
        <dbReference type="SAM" id="MobiDB-lite"/>
    </source>
</evidence>
<evidence type="ECO:0000256" key="13">
    <source>
        <dbReference type="ARBA" id="ARBA00062613"/>
    </source>
</evidence>
<feature type="domain" description="C2H2-type" evidence="16">
    <location>
        <begin position="372"/>
        <end position="399"/>
    </location>
</feature>
<feature type="domain" description="C2H2-type" evidence="16">
    <location>
        <begin position="260"/>
        <end position="287"/>
    </location>
</feature>
<evidence type="ECO:0000259" key="16">
    <source>
        <dbReference type="PROSITE" id="PS50157"/>
    </source>
</evidence>
<dbReference type="FunFam" id="3.30.160.60:FF:000149">
    <property type="entry name" value="Zinc finger protein 569"/>
    <property type="match status" value="1"/>
</dbReference>
<organism evidence="18 19">
    <name type="scientific">Rousettus aegyptiacus</name>
    <name type="common">Egyptian fruit bat</name>
    <name type="synonym">Pteropus aegyptiacus</name>
    <dbReference type="NCBI Taxonomy" id="9407"/>
    <lineage>
        <taxon>Eukaryota</taxon>
        <taxon>Metazoa</taxon>
        <taxon>Chordata</taxon>
        <taxon>Craniata</taxon>
        <taxon>Vertebrata</taxon>
        <taxon>Euteleostomi</taxon>
        <taxon>Mammalia</taxon>
        <taxon>Eutheria</taxon>
        <taxon>Laurasiatheria</taxon>
        <taxon>Chiroptera</taxon>
        <taxon>Yinpterochiroptera</taxon>
        <taxon>Pteropodoidea</taxon>
        <taxon>Pteropodidae</taxon>
        <taxon>Rousettinae</taxon>
        <taxon>Rousettus</taxon>
    </lineage>
</organism>
<feature type="domain" description="C2H2-type" evidence="16">
    <location>
        <begin position="484"/>
        <end position="511"/>
    </location>
</feature>
<dbReference type="GO" id="GO:0005634">
    <property type="term" value="C:nucleus"/>
    <property type="evidence" value="ECO:0007669"/>
    <property type="project" value="UniProtKB-SubCell"/>
</dbReference>
<keyword evidence="19" id="KW-1185">Reference proteome</keyword>
<dbReference type="FunFam" id="3.30.160.60:FF:000238">
    <property type="entry name" value="Zinc finger protein 485"/>
    <property type="match status" value="1"/>
</dbReference>
<feature type="compositionally biased region" description="Basic and acidic residues" evidence="15">
    <location>
        <begin position="165"/>
        <end position="180"/>
    </location>
</feature>
<evidence type="ECO:0000256" key="8">
    <source>
        <dbReference type="ARBA" id="ARBA00023015"/>
    </source>
</evidence>
<comment type="subunit">
    <text evidence="13">Interacts with the SLBP/pre-mRNA complex but not with SLBP alone. Interacts with LSM11 in a U7 snRNP-dependent manner.</text>
</comment>
<evidence type="ECO:0000256" key="2">
    <source>
        <dbReference type="ARBA" id="ARBA00004123"/>
    </source>
</evidence>
<comment type="similarity">
    <text evidence="3">Belongs to the krueppel C2H2-type zinc-finger protein family.</text>
</comment>
<sequence length="569" mass="65371">MAASQGRLTLGDVFIEFSQEEWECLSPAQRALYRDVMLESYRNLLFLGIPVSDLYIVSILEQGKAPWTLESESKAAAALNRWERIKGANTDIWPPYVKKKLKSTKSNNIGGVFQTVMFGRPESHVTKDFDFGEVWEHMPDFSHQQRDDERNHKEMPITQKKHLADRRGQHGREHAENESGEYRLGLRCQSHRTDVEVFQSEGKIDERDPAEKSINNTSSISPLQRDFPTVKANISTTYGNDSGHPSALTRDLKACRKTFYKCSECSKSFSLLSSLTRHEGIHKGEKPYKCSECGKAFTVRASLTYHQSVHTGKRPYKCNECGKRFYKKSHLTRHQRIHTGEISYKCNEHGKVFSAHSNLTSHQLIHTGKRPHKCNECDKVFRNKSHLESHLRIHFGDKPYKCNECGKVFSARSTLTSHQMIHTGETPHKCKECGKVFSTKANHARHRSIHTGERPYKCSECGKVFSQKLTLTEHQKIHTGEKPYKCNECGKAFNWHSNLTRHQVIHSGAKPYKCNDCGRVFRNKSHLVSHQRIHTGEKPYKCNQCGKAFTWHTSLSKHQRIHTGKKLKM</sequence>
<dbReference type="EMBL" id="JACASE010000014">
    <property type="protein sequence ID" value="KAF6412421.1"/>
    <property type="molecule type" value="Genomic_DNA"/>
</dbReference>
<comment type="subcellular location">
    <subcellularLocation>
        <location evidence="2">Nucleus</location>
    </subcellularLocation>
</comment>
<dbReference type="FunFam" id="3.30.160.60:FF:002254">
    <property type="entry name" value="Zinc finger protein 540"/>
    <property type="match status" value="1"/>
</dbReference>
<name>A0A7J8CNH9_ROUAE</name>
<dbReference type="FunFam" id="3.30.160.60:FF:000608">
    <property type="entry name" value="zinc finger protein 286A isoform X1"/>
    <property type="match status" value="1"/>
</dbReference>
<feature type="domain" description="C2H2-type" evidence="16">
    <location>
        <begin position="288"/>
        <end position="315"/>
    </location>
</feature>
<dbReference type="AlphaFoldDB" id="A0A7J8CNH9"/>
<dbReference type="Pfam" id="PF00096">
    <property type="entry name" value="zf-C2H2"/>
    <property type="match status" value="10"/>
</dbReference>
<keyword evidence="10" id="KW-0804">Transcription</keyword>
<dbReference type="PANTHER" id="PTHR24390">
    <property type="entry name" value="ZINC FINGER PROTEIN"/>
    <property type="match status" value="1"/>
</dbReference>
<dbReference type="FunFam" id="3.30.160.60:FF:000133">
    <property type="entry name" value="Zinc finger protein 347"/>
    <property type="match status" value="1"/>
</dbReference>
<dbReference type="Proteomes" id="UP000593571">
    <property type="component" value="Unassembled WGS sequence"/>
</dbReference>
<dbReference type="Gene3D" id="3.30.160.60">
    <property type="entry name" value="Classic Zinc Finger"/>
    <property type="match status" value="11"/>
</dbReference>
<evidence type="ECO:0000256" key="5">
    <source>
        <dbReference type="ARBA" id="ARBA00022737"/>
    </source>
</evidence>
<evidence type="ECO:0000259" key="17">
    <source>
        <dbReference type="PROSITE" id="PS50805"/>
    </source>
</evidence>
<dbReference type="PANTHER" id="PTHR24390:SF265">
    <property type="entry name" value="ZINC FINGER PROTEIN 239-LIKE-RELATED"/>
    <property type="match status" value="1"/>
</dbReference>
<keyword evidence="6 14" id="KW-0863">Zinc-finger</keyword>
<dbReference type="GO" id="GO:0000978">
    <property type="term" value="F:RNA polymerase II cis-regulatory region sequence-specific DNA binding"/>
    <property type="evidence" value="ECO:0007669"/>
    <property type="project" value="TreeGrafter"/>
</dbReference>
<dbReference type="FunFam" id="3.30.160.60:FF:000340">
    <property type="entry name" value="zinc finger protein 473 isoform X1"/>
    <property type="match status" value="1"/>
</dbReference>
<evidence type="ECO:0000256" key="9">
    <source>
        <dbReference type="ARBA" id="ARBA00023125"/>
    </source>
</evidence>
<feature type="region of interest" description="Disordered" evidence="15">
    <location>
        <begin position="142"/>
        <end position="180"/>
    </location>
</feature>
<keyword evidence="5" id="KW-0677">Repeat</keyword>
<accession>A0A7J8CNH9</accession>
<keyword evidence="7" id="KW-0862">Zinc</keyword>
<dbReference type="Gene3D" id="6.10.140.140">
    <property type="match status" value="1"/>
</dbReference>
<feature type="domain" description="C2H2-type" evidence="16">
    <location>
        <begin position="456"/>
        <end position="483"/>
    </location>
</feature>
<dbReference type="InterPro" id="IPR001909">
    <property type="entry name" value="KRAB"/>
</dbReference>
<feature type="domain" description="C2H2-type" evidence="16">
    <location>
        <begin position="400"/>
        <end position="427"/>
    </location>
</feature>
<dbReference type="SMART" id="SM00355">
    <property type="entry name" value="ZnF_C2H2"/>
    <property type="match status" value="11"/>
</dbReference>
<dbReference type="InterPro" id="IPR036236">
    <property type="entry name" value="Znf_C2H2_sf"/>
</dbReference>
<feature type="domain" description="KRAB" evidence="17">
    <location>
        <begin position="8"/>
        <end position="79"/>
    </location>
</feature>
<dbReference type="FunFam" id="3.30.160.60:FF:000624">
    <property type="entry name" value="zinc finger protein 697"/>
    <property type="match status" value="1"/>
</dbReference>
<feature type="domain" description="C2H2-type" evidence="16">
    <location>
        <begin position="512"/>
        <end position="539"/>
    </location>
</feature>
<dbReference type="PROSITE" id="PS00028">
    <property type="entry name" value="ZINC_FINGER_C2H2_1"/>
    <property type="match status" value="10"/>
</dbReference>
<dbReference type="FunFam" id="3.30.160.60:FF:000016">
    <property type="entry name" value="zinc finger protein 37 homolog"/>
    <property type="match status" value="1"/>
</dbReference>
<dbReference type="FunFam" id="3.30.160.60:FF:002343">
    <property type="entry name" value="Zinc finger protein 33A"/>
    <property type="match status" value="1"/>
</dbReference>
<dbReference type="InterPro" id="IPR013087">
    <property type="entry name" value="Znf_C2H2_type"/>
</dbReference>
<comment type="function">
    <text evidence="12">Involved in histone 3'-end pre-mRNA processing by associating with U7 snRNP and interacting with SLBP/pre-mRNA complex. Increases histone 3'-end pre-mRNA processing but has no effect on U7 snRNP levels, when overexpressed. Required for cell cycle progression from G1 to S phases.</text>
</comment>
<comment type="caution">
    <text evidence="18">The sequence shown here is derived from an EMBL/GenBank/DDBJ whole genome shotgun (WGS) entry which is preliminary data.</text>
</comment>
<dbReference type="SMART" id="SM00349">
    <property type="entry name" value="KRAB"/>
    <property type="match status" value="1"/>
</dbReference>
<evidence type="ECO:0000313" key="18">
    <source>
        <dbReference type="EMBL" id="KAF6412421.1"/>
    </source>
</evidence>
<dbReference type="GO" id="GO:0006357">
    <property type="term" value="P:regulation of transcription by RNA polymerase II"/>
    <property type="evidence" value="ECO:0007669"/>
    <property type="project" value="TreeGrafter"/>
</dbReference>
<dbReference type="SUPFAM" id="SSF57667">
    <property type="entry name" value="beta-beta-alpha zinc fingers"/>
    <property type="match status" value="6"/>
</dbReference>
<evidence type="ECO:0000256" key="12">
    <source>
        <dbReference type="ARBA" id="ARBA00054787"/>
    </source>
</evidence>
<feature type="domain" description="C2H2-type" evidence="16">
    <location>
        <begin position="344"/>
        <end position="371"/>
    </location>
</feature>
<dbReference type="PROSITE" id="PS50157">
    <property type="entry name" value="ZINC_FINGER_C2H2_2"/>
    <property type="match status" value="11"/>
</dbReference>
<dbReference type="Pfam" id="PF01352">
    <property type="entry name" value="KRAB"/>
    <property type="match status" value="1"/>
</dbReference>
<evidence type="ECO:0000256" key="11">
    <source>
        <dbReference type="ARBA" id="ARBA00023242"/>
    </source>
</evidence>
<feature type="compositionally biased region" description="Basic and acidic residues" evidence="15">
    <location>
        <begin position="142"/>
        <end position="155"/>
    </location>
</feature>
<dbReference type="InterPro" id="IPR036051">
    <property type="entry name" value="KRAB_dom_sf"/>
</dbReference>
<protein>
    <submittedName>
        <fullName evidence="18">Uncharacterized protein</fullName>
    </submittedName>
</protein>
<evidence type="ECO:0000256" key="7">
    <source>
        <dbReference type="ARBA" id="ARBA00022833"/>
    </source>
</evidence>